<feature type="signal peptide" evidence="2">
    <location>
        <begin position="1"/>
        <end position="20"/>
    </location>
</feature>
<gene>
    <name evidence="3" type="ORF">ECRASSUSDP1_LOCUS17665</name>
</gene>
<accession>A0AAD2D0V1</accession>
<keyword evidence="4" id="KW-1185">Reference proteome</keyword>
<keyword evidence="2" id="KW-0732">Signal</keyword>
<proteinExistence type="predicted"/>
<comment type="caution">
    <text evidence="3">The sequence shown here is derived from an EMBL/GenBank/DDBJ whole genome shotgun (WGS) entry which is preliminary data.</text>
</comment>
<reference evidence="3" key="1">
    <citation type="submission" date="2023-07" db="EMBL/GenBank/DDBJ databases">
        <authorList>
            <consortium name="AG Swart"/>
            <person name="Singh M."/>
            <person name="Singh A."/>
            <person name="Seah K."/>
            <person name="Emmerich C."/>
        </authorList>
    </citation>
    <scope>NUCLEOTIDE SEQUENCE</scope>
    <source>
        <strain evidence="3">DP1</strain>
    </source>
</reference>
<name>A0AAD2D0V1_EUPCR</name>
<evidence type="ECO:0000313" key="4">
    <source>
        <dbReference type="Proteomes" id="UP001295684"/>
    </source>
</evidence>
<feature type="chain" id="PRO_5042096728" evidence="2">
    <location>
        <begin position="21"/>
        <end position="290"/>
    </location>
</feature>
<sequence>MKNLLWVIAILALMISQSNCKEPLLDNFRSSPDLNINHNLMMIDKHFKYIVPLIRSTGFLAYSFQGSNISLKEIFVFSNDLFTVILSIFHCDSLSCLTPAHILTKLMREFRLISRSLMSELAYWYKELAWRYGKKSFGVIKKIIATDGMACFEEKSDCIRMRIGQYFMPTFVGNDTSNCSEYDEIIKSFSEQPVDPGIDWTSLCIKLTITLALTVLNYLFFKLVFREWKKTQRLFQLQSNEISMSEIENGALLDEKTPDSPQPPKEIRKVTDSHLNKDREGEIPVFLMFK</sequence>
<feature type="region of interest" description="Disordered" evidence="1">
    <location>
        <begin position="251"/>
        <end position="276"/>
    </location>
</feature>
<dbReference type="AlphaFoldDB" id="A0AAD2D0V1"/>
<dbReference type="Proteomes" id="UP001295684">
    <property type="component" value="Unassembled WGS sequence"/>
</dbReference>
<evidence type="ECO:0000313" key="3">
    <source>
        <dbReference type="EMBL" id="CAI2376296.1"/>
    </source>
</evidence>
<dbReference type="EMBL" id="CAMPGE010017845">
    <property type="protein sequence ID" value="CAI2376296.1"/>
    <property type="molecule type" value="Genomic_DNA"/>
</dbReference>
<evidence type="ECO:0000256" key="1">
    <source>
        <dbReference type="SAM" id="MobiDB-lite"/>
    </source>
</evidence>
<organism evidence="3 4">
    <name type="scientific">Euplotes crassus</name>
    <dbReference type="NCBI Taxonomy" id="5936"/>
    <lineage>
        <taxon>Eukaryota</taxon>
        <taxon>Sar</taxon>
        <taxon>Alveolata</taxon>
        <taxon>Ciliophora</taxon>
        <taxon>Intramacronucleata</taxon>
        <taxon>Spirotrichea</taxon>
        <taxon>Hypotrichia</taxon>
        <taxon>Euplotida</taxon>
        <taxon>Euplotidae</taxon>
        <taxon>Moneuplotes</taxon>
    </lineage>
</organism>
<protein>
    <submittedName>
        <fullName evidence="3">Uncharacterized protein</fullName>
    </submittedName>
</protein>
<evidence type="ECO:0000256" key="2">
    <source>
        <dbReference type="SAM" id="SignalP"/>
    </source>
</evidence>
<feature type="compositionally biased region" description="Basic and acidic residues" evidence="1">
    <location>
        <begin position="265"/>
        <end position="276"/>
    </location>
</feature>